<dbReference type="GO" id="GO:0008168">
    <property type="term" value="F:methyltransferase activity"/>
    <property type="evidence" value="ECO:0007669"/>
    <property type="project" value="UniProtKB-KW"/>
</dbReference>
<comment type="caution">
    <text evidence="6">The sequence shown here is derived from an EMBL/GenBank/DDBJ whole genome shotgun (WGS) entry which is preliminary data.</text>
</comment>
<evidence type="ECO:0000256" key="2">
    <source>
        <dbReference type="ARBA" id="ARBA00022603"/>
    </source>
</evidence>
<proteinExistence type="inferred from homology"/>
<dbReference type="InterPro" id="IPR051052">
    <property type="entry name" value="Diverse_substrate_MTase"/>
</dbReference>
<dbReference type="Proteomes" id="UP001501570">
    <property type="component" value="Unassembled WGS sequence"/>
</dbReference>
<evidence type="ECO:0000256" key="4">
    <source>
        <dbReference type="SAM" id="MobiDB-lite"/>
    </source>
</evidence>
<keyword evidence="2 6" id="KW-0489">Methyltransferase</keyword>
<evidence type="ECO:0000313" key="7">
    <source>
        <dbReference type="Proteomes" id="UP001501570"/>
    </source>
</evidence>
<evidence type="ECO:0000256" key="1">
    <source>
        <dbReference type="ARBA" id="ARBA00008361"/>
    </source>
</evidence>
<keyword evidence="3" id="KW-0808">Transferase</keyword>
<evidence type="ECO:0000313" key="6">
    <source>
        <dbReference type="EMBL" id="GAA5200169.1"/>
    </source>
</evidence>
<gene>
    <name evidence="6" type="ORF">GCM10023322_77480</name>
</gene>
<protein>
    <submittedName>
        <fullName evidence="6">Class I SAM-dependent methyltransferase</fullName>
    </submittedName>
</protein>
<dbReference type="GO" id="GO:0032259">
    <property type="term" value="P:methylation"/>
    <property type="evidence" value="ECO:0007669"/>
    <property type="project" value="UniProtKB-KW"/>
</dbReference>
<reference evidence="7" key="1">
    <citation type="journal article" date="2019" name="Int. J. Syst. Evol. Microbiol.">
        <title>The Global Catalogue of Microorganisms (GCM) 10K type strain sequencing project: providing services to taxonomists for standard genome sequencing and annotation.</title>
        <authorList>
            <consortium name="The Broad Institute Genomics Platform"/>
            <consortium name="The Broad Institute Genome Sequencing Center for Infectious Disease"/>
            <person name="Wu L."/>
            <person name="Ma J."/>
        </authorList>
    </citation>
    <scope>NUCLEOTIDE SEQUENCE [LARGE SCALE GENOMIC DNA]</scope>
    <source>
        <strain evidence="7">JCM 18304</strain>
    </source>
</reference>
<evidence type="ECO:0000259" key="5">
    <source>
        <dbReference type="Pfam" id="PF08241"/>
    </source>
</evidence>
<feature type="domain" description="Methyltransferase type 11" evidence="5">
    <location>
        <begin position="65"/>
        <end position="152"/>
    </location>
</feature>
<feature type="compositionally biased region" description="Low complexity" evidence="4">
    <location>
        <begin position="12"/>
        <end position="23"/>
    </location>
</feature>
<dbReference type="PANTHER" id="PTHR44942">
    <property type="entry name" value="METHYLTRANSF_11 DOMAIN-CONTAINING PROTEIN"/>
    <property type="match status" value="1"/>
</dbReference>
<sequence>MSGHSGRMTILPPESAPVSAPVPHQHRQVAESFGADAERYDRARPAYPDDLVGRIVAASPGPDVLDVGCGTGIEARQFRAAGCAVLGVEPDERMAEFARRTGVEVEVSTFEAWDPAGRSFDAVVSGQSWHWIDPVAGAAKAAMVLRPGGLLALFWHVYAPPAAVAEAFSAAYRRVLPDSPFVAGSQPPSGITDAYEVIMSNAADGLREAGGFDDPRRWRFEWERSYTRDEWLDLLPTQGGLTRVPAGERAEILADVGAAIDAMGGGFTMSYTTVALSTARMSTP</sequence>
<dbReference type="CDD" id="cd02440">
    <property type="entry name" value="AdoMet_MTases"/>
    <property type="match status" value="1"/>
</dbReference>
<keyword evidence="7" id="KW-1185">Reference proteome</keyword>
<evidence type="ECO:0000256" key="3">
    <source>
        <dbReference type="ARBA" id="ARBA00022679"/>
    </source>
</evidence>
<accession>A0ABP9ST56</accession>
<dbReference type="Gene3D" id="3.40.50.150">
    <property type="entry name" value="Vaccinia Virus protein VP39"/>
    <property type="match status" value="1"/>
</dbReference>
<feature type="region of interest" description="Disordered" evidence="4">
    <location>
        <begin position="1"/>
        <end position="24"/>
    </location>
</feature>
<comment type="similarity">
    <text evidence="1">Belongs to the methyltransferase superfamily.</text>
</comment>
<dbReference type="Pfam" id="PF08241">
    <property type="entry name" value="Methyltransf_11"/>
    <property type="match status" value="1"/>
</dbReference>
<dbReference type="SUPFAM" id="SSF53335">
    <property type="entry name" value="S-adenosyl-L-methionine-dependent methyltransferases"/>
    <property type="match status" value="1"/>
</dbReference>
<dbReference type="InterPro" id="IPR013216">
    <property type="entry name" value="Methyltransf_11"/>
</dbReference>
<name>A0ABP9ST56_9ACTN</name>
<dbReference type="EMBL" id="BAABJQ010000041">
    <property type="protein sequence ID" value="GAA5200169.1"/>
    <property type="molecule type" value="Genomic_DNA"/>
</dbReference>
<dbReference type="InterPro" id="IPR029063">
    <property type="entry name" value="SAM-dependent_MTases_sf"/>
</dbReference>
<dbReference type="PANTHER" id="PTHR44942:SF4">
    <property type="entry name" value="METHYLTRANSFERASE TYPE 11 DOMAIN-CONTAINING PROTEIN"/>
    <property type="match status" value="1"/>
</dbReference>
<organism evidence="6 7">
    <name type="scientific">Rugosimonospora acidiphila</name>
    <dbReference type="NCBI Taxonomy" id="556531"/>
    <lineage>
        <taxon>Bacteria</taxon>
        <taxon>Bacillati</taxon>
        <taxon>Actinomycetota</taxon>
        <taxon>Actinomycetes</taxon>
        <taxon>Micromonosporales</taxon>
        <taxon>Micromonosporaceae</taxon>
        <taxon>Rugosimonospora</taxon>
    </lineage>
</organism>